<dbReference type="HAMAP" id="MF_00523">
    <property type="entry name" value="LpxD"/>
    <property type="match status" value="1"/>
</dbReference>
<comment type="caution">
    <text evidence="8">The sequence shown here is derived from an EMBL/GenBank/DDBJ whole genome shotgun (WGS) entry which is preliminary data.</text>
</comment>
<proteinExistence type="inferred from homology"/>
<reference evidence="8" key="1">
    <citation type="journal article" date="2015" name="Nature">
        <title>Complex archaea that bridge the gap between prokaryotes and eukaryotes.</title>
        <authorList>
            <person name="Spang A."/>
            <person name="Saw J.H."/>
            <person name="Jorgensen S.L."/>
            <person name="Zaremba-Niedzwiedzka K."/>
            <person name="Martijn J."/>
            <person name="Lind A.E."/>
            <person name="van Eijk R."/>
            <person name="Schleper C."/>
            <person name="Guy L."/>
            <person name="Ettema T.J."/>
        </authorList>
    </citation>
    <scope>NUCLEOTIDE SEQUENCE</scope>
</reference>
<gene>
    <name evidence="8" type="ORF">LCGC14_0473000</name>
</gene>
<dbReference type="CDD" id="cd03352">
    <property type="entry name" value="LbH_LpxD"/>
    <property type="match status" value="1"/>
</dbReference>
<dbReference type="SUPFAM" id="SSF51161">
    <property type="entry name" value="Trimeric LpxA-like enzymes"/>
    <property type="match status" value="1"/>
</dbReference>
<dbReference type="Pfam" id="PF00132">
    <property type="entry name" value="Hexapep"/>
    <property type="match status" value="1"/>
</dbReference>
<evidence type="ECO:0000256" key="5">
    <source>
        <dbReference type="ARBA" id="ARBA00023098"/>
    </source>
</evidence>
<dbReference type="EMBL" id="LAZR01000505">
    <property type="protein sequence ID" value="KKN66277.1"/>
    <property type="molecule type" value="Genomic_DNA"/>
</dbReference>
<dbReference type="GO" id="GO:0016410">
    <property type="term" value="F:N-acyltransferase activity"/>
    <property type="evidence" value="ECO:0007669"/>
    <property type="project" value="InterPro"/>
</dbReference>
<evidence type="ECO:0000256" key="1">
    <source>
        <dbReference type="ARBA" id="ARBA00022516"/>
    </source>
</evidence>
<organism evidence="8">
    <name type="scientific">marine sediment metagenome</name>
    <dbReference type="NCBI Taxonomy" id="412755"/>
    <lineage>
        <taxon>unclassified sequences</taxon>
        <taxon>metagenomes</taxon>
        <taxon>ecological metagenomes</taxon>
    </lineage>
</organism>
<keyword evidence="2" id="KW-0441">Lipid A biosynthesis</keyword>
<dbReference type="Gene3D" id="2.160.10.10">
    <property type="entry name" value="Hexapeptide repeat proteins"/>
    <property type="match status" value="1"/>
</dbReference>
<name>A0A0F9SUI1_9ZZZZ</name>
<evidence type="ECO:0000256" key="6">
    <source>
        <dbReference type="ARBA" id="ARBA00023315"/>
    </source>
</evidence>
<dbReference type="PANTHER" id="PTHR43378:SF2">
    <property type="entry name" value="UDP-3-O-ACYLGLUCOSAMINE N-ACYLTRANSFERASE 1, MITOCHONDRIAL-RELATED"/>
    <property type="match status" value="1"/>
</dbReference>
<evidence type="ECO:0000256" key="2">
    <source>
        <dbReference type="ARBA" id="ARBA00022556"/>
    </source>
</evidence>
<dbReference type="InterPro" id="IPR018357">
    <property type="entry name" value="Hexapep_transf_CS"/>
</dbReference>
<dbReference type="Gene3D" id="3.40.1390.10">
    <property type="entry name" value="MurE/MurF, N-terminal domain"/>
    <property type="match status" value="1"/>
</dbReference>
<dbReference type="Gene3D" id="1.20.5.170">
    <property type="match status" value="1"/>
</dbReference>
<dbReference type="AlphaFoldDB" id="A0A0F9SUI1"/>
<evidence type="ECO:0000259" key="7">
    <source>
        <dbReference type="Pfam" id="PF04613"/>
    </source>
</evidence>
<protein>
    <recommendedName>
        <fullName evidence="7">UDP-3-O-[3-hydroxymyristoyl] glucosamine N-acyltransferase non-repeat region domain-containing protein</fullName>
    </recommendedName>
</protein>
<feature type="domain" description="UDP-3-O-[3-hydroxymyristoyl] glucosamine N-acyltransferase non-repeat region" evidence="7">
    <location>
        <begin position="23"/>
        <end position="88"/>
    </location>
</feature>
<keyword evidence="1" id="KW-0444">Lipid biosynthesis</keyword>
<keyword evidence="5" id="KW-0443">Lipid metabolism</keyword>
<evidence type="ECO:0000256" key="4">
    <source>
        <dbReference type="ARBA" id="ARBA00022737"/>
    </source>
</evidence>
<dbReference type="NCBIfam" id="NF002060">
    <property type="entry name" value="PRK00892.1"/>
    <property type="match status" value="1"/>
</dbReference>
<dbReference type="InterPro" id="IPR007691">
    <property type="entry name" value="LpxD"/>
</dbReference>
<keyword evidence="3" id="KW-0808">Transferase</keyword>
<dbReference type="InterPro" id="IPR020573">
    <property type="entry name" value="UDP_GlcNAc_AcTrfase_non-rep"/>
</dbReference>
<dbReference type="InterPro" id="IPR001451">
    <property type="entry name" value="Hexapep"/>
</dbReference>
<dbReference type="Pfam" id="PF04613">
    <property type="entry name" value="LpxD"/>
    <property type="match status" value="1"/>
</dbReference>
<dbReference type="GO" id="GO:0016020">
    <property type="term" value="C:membrane"/>
    <property type="evidence" value="ECO:0007669"/>
    <property type="project" value="GOC"/>
</dbReference>
<keyword evidence="6" id="KW-0012">Acyltransferase</keyword>
<sequence length="337" mass="34853">MAWTLAEIAKHVGGVVHGDEAYQVESFATLENAANNQISFLANLKYRKFLTSTVAGAVIVNAEALDSVPNNAIVVDDPYVAYAKAARLLNPVRVHSPGIASSAVINESSSIHSSASIGAQVVIESGVVIEENVVIGPHCIIMSGSKIGAGTRLTANITLCEGVQIGQRCTLHPGVVIGADGFGIANDGGKWIKVPQVGSVKIGDDVEIGANTTIDRGAIEDTIIGQGVKLDNQIQIGHNTIVGDHTVIAGCVGIAGSTTIGKYCVIGGGVGIGGHLSIADNVLLTGMTMVTKSINSAGSYSSGIPAEPTALWHKSVIRYRQMDKLVAKVKELEAKLS</sequence>
<dbReference type="NCBIfam" id="TIGR01853">
    <property type="entry name" value="lipid_A_lpxD"/>
    <property type="match status" value="1"/>
</dbReference>
<accession>A0A0F9SUI1</accession>
<dbReference type="InterPro" id="IPR011004">
    <property type="entry name" value="Trimer_LpxA-like_sf"/>
</dbReference>
<keyword evidence="4" id="KW-0677">Repeat</keyword>
<dbReference type="PROSITE" id="PS00101">
    <property type="entry name" value="HEXAPEP_TRANSFERASES"/>
    <property type="match status" value="1"/>
</dbReference>
<evidence type="ECO:0000313" key="8">
    <source>
        <dbReference type="EMBL" id="KKN66277.1"/>
    </source>
</evidence>
<evidence type="ECO:0000256" key="3">
    <source>
        <dbReference type="ARBA" id="ARBA00022679"/>
    </source>
</evidence>
<dbReference type="PANTHER" id="PTHR43378">
    <property type="entry name" value="UDP-3-O-ACYLGLUCOSAMINE N-ACYLTRANSFERASE"/>
    <property type="match status" value="1"/>
</dbReference>
<dbReference type="GO" id="GO:0009245">
    <property type="term" value="P:lipid A biosynthetic process"/>
    <property type="evidence" value="ECO:0007669"/>
    <property type="project" value="UniProtKB-KW"/>
</dbReference>